<organism evidence="6 7">
    <name type="scientific">Exophiala aquamarina CBS 119918</name>
    <dbReference type="NCBI Taxonomy" id="1182545"/>
    <lineage>
        <taxon>Eukaryota</taxon>
        <taxon>Fungi</taxon>
        <taxon>Dikarya</taxon>
        <taxon>Ascomycota</taxon>
        <taxon>Pezizomycotina</taxon>
        <taxon>Eurotiomycetes</taxon>
        <taxon>Chaetothyriomycetidae</taxon>
        <taxon>Chaetothyriales</taxon>
        <taxon>Herpotrichiellaceae</taxon>
        <taxon>Exophiala</taxon>
    </lineage>
</organism>
<dbReference type="GO" id="GO:0033698">
    <property type="term" value="C:Rpd3L complex"/>
    <property type="evidence" value="ECO:0007669"/>
    <property type="project" value="TreeGrafter"/>
</dbReference>
<dbReference type="OrthoDB" id="418595at2759"/>
<evidence type="ECO:0000256" key="4">
    <source>
        <dbReference type="SAM" id="MobiDB-lite"/>
    </source>
</evidence>
<name>A0A072PLM3_9EURO</name>
<feature type="compositionally biased region" description="Basic residues" evidence="4">
    <location>
        <begin position="391"/>
        <end position="406"/>
    </location>
</feature>
<feature type="compositionally biased region" description="Polar residues" evidence="4">
    <location>
        <begin position="265"/>
        <end position="284"/>
    </location>
</feature>
<feature type="compositionally biased region" description="Polar residues" evidence="4">
    <location>
        <begin position="300"/>
        <end position="313"/>
    </location>
</feature>
<reference evidence="6 7" key="1">
    <citation type="submission" date="2013-03" db="EMBL/GenBank/DDBJ databases">
        <title>The Genome Sequence of Exophiala aquamarina CBS 119918.</title>
        <authorList>
            <consortium name="The Broad Institute Genomics Platform"/>
            <person name="Cuomo C."/>
            <person name="de Hoog S."/>
            <person name="Gorbushina A."/>
            <person name="Walker B."/>
            <person name="Young S.K."/>
            <person name="Zeng Q."/>
            <person name="Gargeya S."/>
            <person name="Fitzgerald M."/>
            <person name="Haas B."/>
            <person name="Abouelleil A."/>
            <person name="Allen A.W."/>
            <person name="Alvarado L."/>
            <person name="Arachchi H.M."/>
            <person name="Berlin A.M."/>
            <person name="Chapman S.B."/>
            <person name="Gainer-Dewar J."/>
            <person name="Goldberg J."/>
            <person name="Griggs A."/>
            <person name="Gujja S."/>
            <person name="Hansen M."/>
            <person name="Howarth C."/>
            <person name="Imamovic A."/>
            <person name="Ireland A."/>
            <person name="Larimer J."/>
            <person name="McCowan C."/>
            <person name="Murphy C."/>
            <person name="Pearson M."/>
            <person name="Poon T.W."/>
            <person name="Priest M."/>
            <person name="Roberts A."/>
            <person name="Saif S."/>
            <person name="Shea T."/>
            <person name="Sisk P."/>
            <person name="Sykes S."/>
            <person name="Wortman J."/>
            <person name="Nusbaum C."/>
            <person name="Birren B."/>
        </authorList>
    </citation>
    <scope>NUCLEOTIDE SEQUENCE [LARGE SCALE GENOMIC DNA]</scope>
    <source>
        <strain evidence="6 7">CBS 119918</strain>
    </source>
</reference>
<dbReference type="InterPro" id="IPR013083">
    <property type="entry name" value="Znf_RING/FYVE/PHD"/>
</dbReference>
<feature type="compositionally biased region" description="Basic and acidic residues" evidence="4">
    <location>
        <begin position="341"/>
        <end position="356"/>
    </location>
</feature>
<keyword evidence="2" id="KW-0863">Zinc-finger</keyword>
<dbReference type="Pfam" id="PF20826">
    <property type="entry name" value="PHD_5"/>
    <property type="match status" value="1"/>
</dbReference>
<dbReference type="EMBL" id="AMGV01000002">
    <property type="protein sequence ID" value="KEF60652.1"/>
    <property type="molecule type" value="Genomic_DNA"/>
</dbReference>
<dbReference type="RefSeq" id="XP_013263242.1">
    <property type="nucleotide sequence ID" value="XM_013407788.1"/>
</dbReference>
<feature type="compositionally biased region" description="Low complexity" evidence="4">
    <location>
        <begin position="9"/>
        <end position="30"/>
    </location>
</feature>
<dbReference type="VEuPathDB" id="FungiDB:A1O9_02213"/>
<keyword evidence="7" id="KW-1185">Reference proteome</keyword>
<evidence type="ECO:0000259" key="5">
    <source>
        <dbReference type="SMART" id="SM00249"/>
    </source>
</evidence>
<feature type="compositionally biased region" description="Low complexity" evidence="4">
    <location>
        <begin position="485"/>
        <end position="494"/>
    </location>
</feature>
<feature type="domain" description="Zinc finger PHD-type" evidence="5">
    <location>
        <begin position="105"/>
        <end position="171"/>
    </location>
</feature>
<feature type="region of interest" description="Disordered" evidence="4">
    <location>
        <begin position="196"/>
        <end position="231"/>
    </location>
</feature>
<dbReference type="HOGENOM" id="CLU_020879_0_1_1"/>
<dbReference type="InterPro" id="IPR019786">
    <property type="entry name" value="Zinc_finger_PHD-type_CS"/>
</dbReference>
<dbReference type="GeneID" id="25277158"/>
<keyword evidence="1" id="KW-0479">Metal-binding</keyword>
<protein>
    <recommendedName>
        <fullName evidence="5">Zinc finger PHD-type domain-containing protein</fullName>
    </recommendedName>
</protein>
<dbReference type="AlphaFoldDB" id="A0A072PLM3"/>
<evidence type="ECO:0000313" key="6">
    <source>
        <dbReference type="EMBL" id="KEF60652.1"/>
    </source>
</evidence>
<accession>A0A072PLM3</accession>
<feature type="compositionally biased region" description="Basic and acidic residues" evidence="4">
    <location>
        <begin position="320"/>
        <end position="332"/>
    </location>
</feature>
<dbReference type="SUPFAM" id="SSF57903">
    <property type="entry name" value="FYVE/PHD zinc finger"/>
    <property type="match status" value="1"/>
</dbReference>
<evidence type="ECO:0000313" key="7">
    <source>
        <dbReference type="Proteomes" id="UP000027920"/>
    </source>
</evidence>
<feature type="compositionally biased region" description="Polar residues" evidence="4">
    <location>
        <begin position="196"/>
        <end position="208"/>
    </location>
</feature>
<dbReference type="GO" id="GO:0008270">
    <property type="term" value="F:zinc ion binding"/>
    <property type="evidence" value="ECO:0007669"/>
    <property type="project" value="UniProtKB-KW"/>
</dbReference>
<feature type="compositionally biased region" description="Polar residues" evidence="4">
    <location>
        <begin position="39"/>
        <end position="53"/>
    </location>
</feature>
<dbReference type="InterPro" id="IPR001965">
    <property type="entry name" value="Znf_PHD"/>
</dbReference>
<dbReference type="PANTHER" id="PTHR47793:SF1">
    <property type="entry name" value="HISTONE DEACETYLASE COMPLEX SUBUNIT CTI6"/>
    <property type="match status" value="1"/>
</dbReference>
<dbReference type="Gene3D" id="3.30.40.10">
    <property type="entry name" value="Zinc/RING finger domain, C3HC4 (zinc finger)"/>
    <property type="match status" value="1"/>
</dbReference>
<dbReference type="InterPro" id="IPR053051">
    <property type="entry name" value="HDAC_complex_subunit"/>
</dbReference>
<feature type="region of interest" description="Disordered" evidence="4">
    <location>
        <begin position="1"/>
        <end position="102"/>
    </location>
</feature>
<feature type="compositionally biased region" description="Basic and acidic residues" evidence="4">
    <location>
        <begin position="210"/>
        <end position="224"/>
    </location>
</feature>
<dbReference type="STRING" id="1182545.A0A072PLM3"/>
<evidence type="ECO:0000256" key="1">
    <source>
        <dbReference type="ARBA" id="ARBA00022723"/>
    </source>
</evidence>
<gene>
    <name evidence="6" type="ORF">A1O9_02213</name>
</gene>
<comment type="caution">
    <text evidence="6">The sequence shown here is derived from an EMBL/GenBank/DDBJ whole genome shotgun (WGS) entry which is preliminary data.</text>
</comment>
<evidence type="ECO:0000256" key="3">
    <source>
        <dbReference type="ARBA" id="ARBA00022833"/>
    </source>
</evidence>
<proteinExistence type="predicted"/>
<dbReference type="GO" id="GO:0061186">
    <property type="term" value="P:negative regulation of silent mating-type cassette heterochromatin formation"/>
    <property type="evidence" value="ECO:0007669"/>
    <property type="project" value="TreeGrafter"/>
</dbReference>
<keyword evidence="3" id="KW-0862">Zinc</keyword>
<sequence>MSPRRSSRARSSQQPPSGPNHSNSSSSNNGKPDRDARSINPTNSPRRPSTQRSDSIDAPESSSRAEQIAPRRSRRNGEEKESATNPQAENHDDNDVDPAEEEVTRCICEQAEYPGPSATIRQQATQAETLTEETGNFFVQCDSCSVWQHGGCMGLLEESMLPDEYYCELCKPEFHKIIKNSNGPKSSQYFPFVENASATSSPPSSVQDPSLKKDSKKQLIENTKRRATMNSRSTFEEQMFLNVIEESKALGRLANAKRAWEGSQDLNQNVKRLRTGSNSSSTASKHSESPEPTSGEVANKGSSTHRSSNQTSRRGPPSRTNRDKEIRDKQKEQQAAQRAEAANKRNARSERRRGEDSPPPSPSVSPSKAAQANGKPKAETPPSGRSTTNRKTGRPPARRVRLARNQHTRDTANGDDGSTPSRDVAHDASRHGASPNGANGINGESGRSSKAKTHPARTSLNEMKRRVAAILEFVGHMQTERGSQSHHSSGSASSKGANTPNGVKGSTLHFPTASLVRAVEAGLTESKTAEEDGHVRLTDEREFASMGSAEMMETLTRELVQWQTVYGTYSR</sequence>
<feature type="region of interest" description="Disordered" evidence="4">
    <location>
        <begin position="479"/>
        <end position="508"/>
    </location>
</feature>
<feature type="region of interest" description="Disordered" evidence="4">
    <location>
        <begin position="265"/>
        <end position="462"/>
    </location>
</feature>
<dbReference type="PANTHER" id="PTHR47793">
    <property type="entry name" value="HISTONE DEACETYLASE COMPLEX SUBUNIT CTI6"/>
    <property type="match status" value="1"/>
</dbReference>
<dbReference type="Proteomes" id="UP000027920">
    <property type="component" value="Unassembled WGS sequence"/>
</dbReference>
<feature type="compositionally biased region" description="Acidic residues" evidence="4">
    <location>
        <begin position="92"/>
        <end position="101"/>
    </location>
</feature>
<dbReference type="InterPro" id="IPR011011">
    <property type="entry name" value="Znf_FYVE_PHD"/>
</dbReference>
<evidence type="ECO:0000256" key="2">
    <source>
        <dbReference type="ARBA" id="ARBA00022771"/>
    </source>
</evidence>
<dbReference type="SMART" id="SM00249">
    <property type="entry name" value="PHD"/>
    <property type="match status" value="1"/>
</dbReference>
<dbReference type="GO" id="GO:0061188">
    <property type="term" value="P:negative regulation of rDNA heterochromatin formation"/>
    <property type="evidence" value="ECO:0007669"/>
    <property type="project" value="TreeGrafter"/>
</dbReference>
<dbReference type="PROSITE" id="PS01359">
    <property type="entry name" value="ZF_PHD_1"/>
    <property type="match status" value="1"/>
</dbReference>
<dbReference type="GO" id="GO:0070210">
    <property type="term" value="C:Rpd3L-Expanded complex"/>
    <property type="evidence" value="ECO:0007669"/>
    <property type="project" value="TreeGrafter"/>
</dbReference>